<gene>
    <name evidence="3" type="ORF">JT31_21935</name>
</gene>
<dbReference type="EMBL" id="CP009451">
    <property type="protein sequence ID" value="AIR07173.1"/>
    <property type="molecule type" value="Genomic_DNA"/>
</dbReference>
<feature type="region of interest" description="Disordered" evidence="1">
    <location>
        <begin position="165"/>
        <end position="186"/>
    </location>
</feature>
<proteinExistence type="predicted"/>
<sequence length="199" mass="21425">MDILSAIFRQQTRKIDILVPSVVVSEKHSDTLEITEHPVEKPTSGSNAGYIADHAFKRPSEVTMECGFAGGGALLDFASNLTATSILGKSPKETYQQLLDLQSSRVPFDVVTGKRTYNNMLVRAIEVTTDKTTENVLSCTLTLREVIMSETFSVKVADKSDMAQGASTSAVQNTGTKSTTPPNESILSQAGSFFASLGR</sequence>
<keyword evidence="4" id="KW-1185">Reference proteome</keyword>
<dbReference type="InterPro" id="IPR048494">
    <property type="entry name" value="Dit-like_N"/>
</dbReference>
<dbReference type="Proteomes" id="UP000029481">
    <property type="component" value="Chromosome"/>
</dbReference>
<evidence type="ECO:0000313" key="4">
    <source>
        <dbReference type="Proteomes" id="UP000029481"/>
    </source>
</evidence>
<dbReference type="AlphaFoldDB" id="A0A089Q4B7"/>
<feature type="domain" description="Dit-like phage tail protein N-terminal" evidence="2">
    <location>
        <begin position="21"/>
        <end position="156"/>
    </location>
</feature>
<dbReference type="RefSeq" id="WP_038481992.1">
    <property type="nucleotide sequence ID" value="NZ_CP009451.1"/>
</dbReference>
<name>A0A089Q4B7_9ENTR</name>
<protein>
    <submittedName>
        <fullName evidence="3">Bacteriophage protein</fullName>
    </submittedName>
</protein>
<dbReference type="OrthoDB" id="9814225at2"/>
<evidence type="ECO:0000256" key="1">
    <source>
        <dbReference type="SAM" id="MobiDB-lite"/>
    </source>
</evidence>
<dbReference type="Pfam" id="PF21821">
    <property type="entry name" value="Dit_like"/>
    <property type="match status" value="1"/>
</dbReference>
<evidence type="ECO:0000313" key="3">
    <source>
        <dbReference type="EMBL" id="AIR07173.1"/>
    </source>
</evidence>
<accession>A0A089Q4B7</accession>
<organism evidence="3 4">
    <name type="scientific">Cedecea neteri</name>
    <dbReference type="NCBI Taxonomy" id="158822"/>
    <lineage>
        <taxon>Bacteria</taxon>
        <taxon>Pseudomonadati</taxon>
        <taxon>Pseudomonadota</taxon>
        <taxon>Gammaproteobacteria</taxon>
        <taxon>Enterobacterales</taxon>
        <taxon>Enterobacteriaceae</taxon>
        <taxon>Cedecea</taxon>
    </lineage>
</organism>
<evidence type="ECO:0000259" key="2">
    <source>
        <dbReference type="Pfam" id="PF21821"/>
    </source>
</evidence>
<dbReference type="KEGG" id="cnt:JT31_21935"/>
<reference evidence="3 4" key="1">
    <citation type="submission" date="2014-09" db="EMBL/GenBank/DDBJ databases">
        <title>Cedecea neteri SSMD04 Genome Sequencing.</title>
        <authorList>
            <person name="Tan J.-Y."/>
        </authorList>
    </citation>
    <scope>NUCLEOTIDE SEQUENCE [LARGE SCALE GENOMIC DNA]</scope>
    <source>
        <strain evidence="3 4">SSMD04</strain>
    </source>
</reference>